<evidence type="ECO:0008006" key="2">
    <source>
        <dbReference type="Google" id="ProtNLM"/>
    </source>
</evidence>
<protein>
    <recommendedName>
        <fullName evidence="2">Porin</fullName>
    </recommendedName>
</protein>
<organism evidence="1">
    <name type="scientific">uncultured Paludibacter sp</name>
    <dbReference type="NCBI Taxonomy" id="497635"/>
    <lineage>
        <taxon>Bacteria</taxon>
        <taxon>Pseudomonadati</taxon>
        <taxon>Bacteroidota</taxon>
        <taxon>Bacteroidia</taxon>
        <taxon>Bacteroidales</taxon>
        <taxon>Paludibacteraceae</taxon>
        <taxon>Paludibacter</taxon>
        <taxon>environmental samples</taxon>
    </lineage>
</organism>
<sequence>MKNFLIIFSTFICVLQLSAQDSVRVKKTDTSRYFKTWRISELLATPDTIPADTAYLNYQDHNQIDTFSIANSFNANLGSPLQSKIYFKRPEGSDFIFDDAYSPYIMDLNSATFYDVKFPFTNLTYRTGGSTYRKEDDVRFTFSASPSKKVNFGTNLEYMHTVGEYANQAVNHFAGNIFGRYSGKHYSAYGFAVVNNHKNYESGGFSDLSAIDNSTRRQLTDYANITGYSAFKKNQIYYNHSYNIGFNRQIKVSEDSTRLEYIPITHFGHMIKYEELRKRYYEPSVETDFYDTTYVTKKGYTNDTAAIRSLNNAFYINLDEKFNKWMKFGLTGYIENEVQQFTYLQDTVLTRTTKSNTRVGGVLSKNEGTNFTYQVLGDIYLVGYKLGEFHLEGKANGNFKLWNEIISLSARAAIRNEEPSFFLQHYHSNHFRWDNDFTKTYRTSVGGTFSLPKRKTLLKVDVENVTNVIYFNEKALPQQYKSNIQIISTDLQQDFRFWNFTLENHVVYQLSSNNDVIPLPQLSLFHNFYYLGTWFKVLKAQLGANMRMHTAYYAPSYMPATGQFYVQKETKIGNYPLMNIYANFHLKQARFYFEYYHINHLFMNGDYFSMPNYPLNPTVFKMGVSWNFYN</sequence>
<gene>
    <name evidence="1" type="ORF">TRIP_D380058</name>
</gene>
<proteinExistence type="predicted"/>
<name>A0A653AEJ2_9BACT</name>
<dbReference type="EMBL" id="UPXZ01000032">
    <property type="protein sequence ID" value="VBB46094.1"/>
    <property type="molecule type" value="Genomic_DNA"/>
</dbReference>
<dbReference type="InterPro" id="IPR025631">
    <property type="entry name" value="Porin_10"/>
</dbReference>
<reference evidence="1" key="1">
    <citation type="submission" date="2018-07" db="EMBL/GenBank/DDBJ databases">
        <authorList>
            <consortium name="Genoscope - CEA"/>
            <person name="William W."/>
        </authorList>
    </citation>
    <scope>NUCLEOTIDE SEQUENCE</scope>
    <source>
        <strain evidence="1">IK1</strain>
    </source>
</reference>
<evidence type="ECO:0000313" key="1">
    <source>
        <dbReference type="EMBL" id="VBB46094.1"/>
    </source>
</evidence>
<dbReference type="Pfam" id="PF14121">
    <property type="entry name" value="Porin_10"/>
    <property type="match status" value="1"/>
</dbReference>
<dbReference type="AlphaFoldDB" id="A0A653AEJ2"/>
<accession>A0A653AEJ2</accession>